<name>A0AAN8W8L8_9MAGN</name>
<accession>A0AAN8W8L8</accession>
<dbReference type="AlphaFoldDB" id="A0AAN8W8L8"/>
<dbReference type="GO" id="GO:0016740">
    <property type="term" value="F:transferase activity"/>
    <property type="evidence" value="ECO:0007669"/>
    <property type="project" value="InterPro"/>
</dbReference>
<comment type="caution">
    <text evidence="3">The sequence shown here is derived from an EMBL/GenBank/DDBJ whole genome shotgun (WGS) entry which is preliminary data.</text>
</comment>
<sequence length="96" mass="11038">MQTLSSSTPDIGGLMRKTSSRKDYYQEGSHVYSDLNVLEAFRRALTTWGRWIDANRQSKEVFGFLQGGRQWNSGGQCDNETEPIKNEKFLSPYLQK</sequence>
<gene>
    <name evidence="3" type="ORF">RJ641_027315</name>
</gene>
<evidence type="ECO:0000256" key="1">
    <source>
        <dbReference type="ARBA" id="ARBA00007727"/>
    </source>
</evidence>
<protein>
    <submittedName>
        <fullName evidence="3">PC-Esterase</fullName>
    </submittedName>
</protein>
<dbReference type="Proteomes" id="UP001370490">
    <property type="component" value="Unassembled WGS sequence"/>
</dbReference>
<evidence type="ECO:0000313" key="3">
    <source>
        <dbReference type="EMBL" id="KAK6941938.1"/>
    </source>
</evidence>
<feature type="domain" description="Trichome birefringence-like C-terminal" evidence="2">
    <location>
        <begin position="18"/>
        <end position="90"/>
    </location>
</feature>
<reference evidence="3 4" key="1">
    <citation type="submission" date="2023-12" db="EMBL/GenBank/DDBJ databases">
        <title>A high-quality genome assembly for Dillenia turbinata (Dilleniales).</title>
        <authorList>
            <person name="Chanderbali A."/>
        </authorList>
    </citation>
    <scope>NUCLEOTIDE SEQUENCE [LARGE SCALE GENOMIC DNA]</scope>
    <source>
        <strain evidence="3">LSX21</strain>
        <tissue evidence="3">Leaf</tissue>
    </source>
</reference>
<organism evidence="3 4">
    <name type="scientific">Dillenia turbinata</name>
    <dbReference type="NCBI Taxonomy" id="194707"/>
    <lineage>
        <taxon>Eukaryota</taxon>
        <taxon>Viridiplantae</taxon>
        <taxon>Streptophyta</taxon>
        <taxon>Embryophyta</taxon>
        <taxon>Tracheophyta</taxon>
        <taxon>Spermatophyta</taxon>
        <taxon>Magnoliopsida</taxon>
        <taxon>eudicotyledons</taxon>
        <taxon>Gunneridae</taxon>
        <taxon>Pentapetalae</taxon>
        <taxon>Dilleniales</taxon>
        <taxon>Dilleniaceae</taxon>
        <taxon>Dillenia</taxon>
    </lineage>
</organism>
<keyword evidence="4" id="KW-1185">Reference proteome</keyword>
<dbReference type="InterPro" id="IPR026057">
    <property type="entry name" value="TBL_C"/>
</dbReference>
<proteinExistence type="inferred from homology"/>
<evidence type="ECO:0000313" key="4">
    <source>
        <dbReference type="Proteomes" id="UP001370490"/>
    </source>
</evidence>
<dbReference type="EMBL" id="JBAMMX010000004">
    <property type="protein sequence ID" value="KAK6941938.1"/>
    <property type="molecule type" value="Genomic_DNA"/>
</dbReference>
<comment type="similarity">
    <text evidence="1">Belongs to the PC-esterase family. TBL subfamily.</text>
</comment>
<dbReference type="Pfam" id="PF13839">
    <property type="entry name" value="PC-Esterase"/>
    <property type="match status" value="1"/>
</dbReference>
<evidence type="ECO:0000259" key="2">
    <source>
        <dbReference type="Pfam" id="PF13839"/>
    </source>
</evidence>